<dbReference type="OrthoDB" id="2675274at2759"/>
<name>F8P4I6_SERL9</name>
<proteinExistence type="predicted"/>
<sequence length="149" mass="17007">MSASCGKPTATGSRHTRTSSFHRPRRDLERETRIPPSLIQSPHLLSPQSIFQKKTVPQTPSREDEEWLRDTVPLTWDSSRRNTVLHLVDSRVPLAHELRKDWQETRSMSISMSHSLNQFSAVLHVPPSPPVVPWTPTNTHTPPRSARIL</sequence>
<dbReference type="KEGG" id="sla:SERLADRAFT_396441"/>
<reference evidence="2" key="1">
    <citation type="submission" date="2011-04" db="EMBL/GenBank/DDBJ databases">
        <title>Evolution of plant cell wall degrading machinery underlies the functional diversity of forest fungi.</title>
        <authorList>
            <consortium name="US DOE Joint Genome Institute (JGI-PGF)"/>
            <person name="Eastwood D.C."/>
            <person name="Floudas D."/>
            <person name="Binder M."/>
            <person name="Majcherczyk A."/>
            <person name="Schneider P."/>
            <person name="Aerts A."/>
            <person name="Asiegbu F.O."/>
            <person name="Baker S.E."/>
            <person name="Barry K."/>
            <person name="Bendiksby M."/>
            <person name="Blumentritt M."/>
            <person name="Coutinho P.M."/>
            <person name="Cullen D."/>
            <person name="Cullen D."/>
            <person name="Gathman A."/>
            <person name="Goodell B."/>
            <person name="Henrissat B."/>
            <person name="Ihrmark K."/>
            <person name="Kauserud H."/>
            <person name="Kohler A."/>
            <person name="LaButti K."/>
            <person name="Lapidus A."/>
            <person name="Lavin J.L."/>
            <person name="Lee Y.-H."/>
            <person name="Lindquist E."/>
            <person name="Lilly W."/>
            <person name="Lucas S."/>
            <person name="Morin E."/>
            <person name="Murat C."/>
            <person name="Oguiza J.A."/>
            <person name="Park J."/>
            <person name="Pisabarro A.G."/>
            <person name="Riley R."/>
            <person name="Rosling A."/>
            <person name="Salamov A."/>
            <person name="Schmidt O."/>
            <person name="Schmutz J."/>
            <person name="Skrede I."/>
            <person name="Stenlid J."/>
            <person name="Wiebenga A."/>
            <person name="Xie X."/>
            <person name="Kues U."/>
            <person name="Hibbett D.S."/>
            <person name="Hoffmeister D."/>
            <person name="Hogberg N."/>
            <person name="Martin F."/>
            <person name="Grigoriev I.V."/>
            <person name="Watkinson S.C."/>
        </authorList>
    </citation>
    <scope>NUCLEOTIDE SEQUENCE</scope>
    <source>
        <strain evidence="2">S7.9</strain>
    </source>
</reference>
<dbReference type="GeneID" id="18811763"/>
<dbReference type="EMBL" id="GL945438">
    <property type="protein sequence ID" value="EGO21524.1"/>
    <property type="molecule type" value="Genomic_DNA"/>
</dbReference>
<feature type="compositionally biased region" description="Polar residues" evidence="1">
    <location>
        <begin position="46"/>
        <end position="60"/>
    </location>
</feature>
<evidence type="ECO:0000313" key="2">
    <source>
        <dbReference type="EMBL" id="EGO21524.1"/>
    </source>
</evidence>
<organism>
    <name type="scientific">Serpula lacrymans var. lacrymans (strain S7.9)</name>
    <name type="common">Dry rot fungus</name>
    <dbReference type="NCBI Taxonomy" id="578457"/>
    <lineage>
        <taxon>Eukaryota</taxon>
        <taxon>Fungi</taxon>
        <taxon>Dikarya</taxon>
        <taxon>Basidiomycota</taxon>
        <taxon>Agaricomycotina</taxon>
        <taxon>Agaricomycetes</taxon>
        <taxon>Agaricomycetidae</taxon>
        <taxon>Boletales</taxon>
        <taxon>Coniophorineae</taxon>
        <taxon>Serpulaceae</taxon>
        <taxon>Serpula</taxon>
    </lineage>
</organism>
<gene>
    <name evidence="2" type="ORF">SERLADRAFT_396441</name>
</gene>
<feature type="compositionally biased region" description="Basic residues" evidence="1">
    <location>
        <begin position="14"/>
        <end position="25"/>
    </location>
</feature>
<dbReference type="RefSeq" id="XP_007321310.1">
    <property type="nucleotide sequence ID" value="XM_007321248.1"/>
</dbReference>
<dbReference type="Proteomes" id="UP000008064">
    <property type="component" value="Unassembled WGS sequence"/>
</dbReference>
<feature type="region of interest" description="Disordered" evidence="1">
    <location>
        <begin position="1"/>
        <end position="65"/>
    </location>
</feature>
<dbReference type="HOGENOM" id="CLU_1750786_0_0_1"/>
<accession>F8P4I6</accession>
<protein>
    <submittedName>
        <fullName evidence="2">Uncharacterized protein</fullName>
    </submittedName>
</protein>
<evidence type="ECO:0000256" key="1">
    <source>
        <dbReference type="SAM" id="MobiDB-lite"/>
    </source>
</evidence>
<dbReference type="AlphaFoldDB" id="F8P4I6"/>